<dbReference type="InterPro" id="IPR001129">
    <property type="entry name" value="Membr-assoc_MAPEG"/>
</dbReference>
<evidence type="ECO:0000256" key="19">
    <source>
        <dbReference type="ARBA" id="ARBA00045217"/>
    </source>
</evidence>
<dbReference type="Gene3D" id="1.20.120.550">
    <property type="entry name" value="Membrane associated eicosanoid/glutathione metabolism-like domain"/>
    <property type="match status" value="1"/>
</dbReference>
<dbReference type="CTD" id="4056"/>
<dbReference type="GO" id="GO:0004602">
    <property type="term" value="F:glutathione peroxidase activity"/>
    <property type="evidence" value="ECO:0007669"/>
    <property type="project" value="TreeGrafter"/>
</dbReference>
<dbReference type="InterPro" id="IPR001446">
    <property type="entry name" value="5_LipOase_AP"/>
</dbReference>
<reference evidence="24" key="1">
    <citation type="submission" date="2025-08" db="UniProtKB">
        <authorList>
            <consortium name="RefSeq"/>
        </authorList>
    </citation>
    <scope>IDENTIFICATION</scope>
    <source>
        <tissue evidence="24">Blood</tissue>
    </source>
</reference>
<keyword evidence="8 22" id="KW-1133">Transmembrane helix</keyword>
<evidence type="ECO:0000256" key="2">
    <source>
        <dbReference type="ARBA" id="ARBA00010459"/>
    </source>
</evidence>
<evidence type="ECO:0000256" key="7">
    <source>
        <dbReference type="ARBA" id="ARBA00022824"/>
    </source>
</evidence>
<keyword evidence="6" id="KW-0434">Leukotriene biosynthesis</keyword>
<evidence type="ECO:0000256" key="10">
    <source>
        <dbReference type="ARBA" id="ARBA00023239"/>
    </source>
</evidence>
<evidence type="ECO:0000256" key="1">
    <source>
        <dbReference type="ARBA" id="ARBA00004477"/>
    </source>
</evidence>
<dbReference type="PANTHER" id="PTHR10250:SF4">
    <property type="entry name" value="LEUKOTRIENE C4 SYNTHASE"/>
    <property type="match status" value="1"/>
</dbReference>
<evidence type="ECO:0000256" key="21">
    <source>
        <dbReference type="ARBA" id="ARBA00049298"/>
    </source>
</evidence>
<keyword evidence="7" id="KW-0256">Endoplasmic reticulum</keyword>
<dbReference type="GO" id="GO:0019370">
    <property type="term" value="P:leukotriene biosynthetic process"/>
    <property type="evidence" value="ECO:0007669"/>
    <property type="project" value="UniProtKB-KW"/>
</dbReference>
<dbReference type="GO" id="GO:0005640">
    <property type="term" value="C:nuclear outer membrane"/>
    <property type="evidence" value="ECO:0007669"/>
    <property type="project" value="UniProtKB-SubCell"/>
</dbReference>
<evidence type="ECO:0000256" key="13">
    <source>
        <dbReference type="ARBA" id="ARBA00037823"/>
    </source>
</evidence>
<evidence type="ECO:0000256" key="3">
    <source>
        <dbReference type="ARBA" id="ARBA00022553"/>
    </source>
</evidence>
<proteinExistence type="inferred from homology"/>
<dbReference type="Proteomes" id="UP001190640">
    <property type="component" value="Chromosome 4"/>
</dbReference>
<dbReference type="InterPro" id="IPR023352">
    <property type="entry name" value="MAPEG-like_dom_sf"/>
</dbReference>
<gene>
    <name evidence="24" type="primary">LTC4S</name>
</gene>
<evidence type="ECO:0000256" key="9">
    <source>
        <dbReference type="ARBA" id="ARBA00023136"/>
    </source>
</evidence>
<evidence type="ECO:0000256" key="15">
    <source>
        <dbReference type="ARBA" id="ARBA00039056"/>
    </source>
</evidence>
<dbReference type="GO" id="GO:0004364">
    <property type="term" value="F:glutathione transferase activity"/>
    <property type="evidence" value="ECO:0007669"/>
    <property type="project" value="TreeGrafter"/>
</dbReference>
<dbReference type="GO" id="GO:0008047">
    <property type="term" value="F:enzyme activator activity"/>
    <property type="evidence" value="ECO:0007669"/>
    <property type="project" value="InterPro"/>
</dbReference>
<dbReference type="FunFam" id="1.20.120.550:FF:000003">
    <property type="entry name" value="Leukotriene C4 synthase"/>
    <property type="match status" value="1"/>
</dbReference>
<evidence type="ECO:0000256" key="11">
    <source>
        <dbReference type="ARBA" id="ARBA00023242"/>
    </source>
</evidence>
<comment type="catalytic activity">
    <reaction evidence="12">
        <text>(13S,14S)-epoxy-(4Z,7Z,9E,11E,16Z,19Z)-docosahexaenoate + glutathione = (13R)-S-glutathionyl-(14S)-hydroxy-(4Z,7Z,9E,11E,16Z,19Z)-docosahexaenoate</text>
        <dbReference type="Rhea" id="RHEA:53508"/>
        <dbReference type="ChEBI" id="CHEBI:57925"/>
        <dbReference type="ChEBI" id="CHEBI:131958"/>
        <dbReference type="ChEBI" id="CHEBI:137407"/>
    </reaction>
    <physiologicalReaction direction="left-to-right" evidence="12">
        <dbReference type="Rhea" id="RHEA:53509"/>
    </physiologicalReaction>
</comment>
<protein>
    <recommendedName>
        <fullName evidence="16">Leukotriene C4 synthase</fullName>
        <ecNumber evidence="15">4.4.1.20</ecNumber>
    </recommendedName>
    <alternativeName>
        <fullName evidence="18">Glutathione S-transferase LTC4</fullName>
    </alternativeName>
    <alternativeName>
        <fullName evidence="17">Leukotriene-C(4) synthase</fullName>
    </alternativeName>
</protein>
<dbReference type="InterPro" id="IPR050997">
    <property type="entry name" value="MAPEG"/>
</dbReference>
<comment type="subunit">
    <text evidence="20">Homotrimer. Interacts with ALOX5AP and ALOX5.</text>
</comment>
<evidence type="ECO:0000256" key="6">
    <source>
        <dbReference type="ARBA" id="ARBA00022751"/>
    </source>
</evidence>
<dbReference type="PANTHER" id="PTHR10250">
    <property type="entry name" value="MICROSOMAL GLUTATHIONE S-TRANSFERASE"/>
    <property type="match status" value="1"/>
</dbReference>
<keyword evidence="23" id="KW-1185">Reference proteome</keyword>
<dbReference type="GeneID" id="129327426"/>
<evidence type="ECO:0000256" key="8">
    <source>
        <dbReference type="ARBA" id="ARBA00022989"/>
    </source>
</evidence>
<evidence type="ECO:0000256" key="22">
    <source>
        <dbReference type="SAM" id="Phobius"/>
    </source>
</evidence>
<evidence type="ECO:0000256" key="16">
    <source>
        <dbReference type="ARBA" id="ARBA00039419"/>
    </source>
</evidence>
<comment type="catalytic activity">
    <reaction evidence="21">
        <text>leukotriene C4 = leukotriene A4 + glutathione</text>
        <dbReference type="Rhea" id="RHEA:17617"/>
        <dbReference type="ChEBI" id="CHEBI:57463"/>
        <dbReference type="ChEBI" id="CHEBI:57925"/>
        <dbReference type="ChEBI" id="CHEBI:57973"/>
        <dbReference type="EC" id="4.4.1.20"/>
    </reaction>
    <physiologicalReaction direction="right-to-left" evidence="21">
        <dbReference type="Rhea" id="RHEA:17619"/>
    </physiologicalReaction>
</comment>
<evidence type="ECO:0000256" key="12">
    <source>
        <dbReference type="ARBA" id="ARBA00036460"/>
    </source>
</evidence>
<sequence length="168" mass="19403">MYCDSSFGYVYQEEKIQCQKPIQLRSFLSFILQLLRTNMLHQIALLATVTILGVLEQAYFAMQVIYARRKCKVSPPGVSGPPEFERIFRAQVNCSEYFPIFLSLLWVAGVFFHQGLAAFCGLIYLYARYQYFSGYAWTAQGRVSCFVQRRAGTKKVKFIHMTSKTARE</sequence>
<comment type="function">
    <text evidence="19">Catalyzes the conjugation of leukotriene A4 with reduced glutathione (GSH) to form leukotriene C4 with high specificity. Can also catalyze the transfer of a glutathionyl group from glutathione (GSH) to 13(S),14(S)-epoxy-docosahexaenoic acid to form maresin conjugate in tissue regeneration 1 (MCTR1), a bioactive lipid mediator that possess potent anti-inflammatory and proresolving actions.</text>
</comment>
<keyword evidence="3" id="KW-0597">Phosphoprotein</keyword>
<dbReference type="GO" id="GO:0004464">
    <property type="term" value="F:leukotriene-C4 synthase activity"/>
    <property type="evidence" value="ECO:0007669"/>
    <property type="project" value="UniProtKB-EC"/>
</dbReference>
<keyword evidence="11" id="KW-0539">Nucleus</keyword>
<accession>A0AA97KUK1</accession>
<evidence type="ECO:0000313" key="23">
    <source>
        <dbReference type="Proteomes" id="UP001190640"/>
    </source>
</evidence>
<dbReference type="AlphaFoldDB" id="A0AA97KUK1"/>
<evidence type="ECO:0000256" key="5">
    <source>
        <dbReference type="ARBA" id="ARBA00022692"/>
    </source>
</evidence>
<dbReference type="RefSeq" id="XP_054832040.1">
    <property type="nucleotide sequence ID" value="XM_054976065.1"/>
</dbReference>
<evidence type="ECO:0000256" key="18">
    <source>
        <dbReference type="ARBA" id="ARBA00041943"/>
    </source>
</evidence>
<name>A0AA97KUK1_EUBMA</name>
<keyword evidence="5 22" id="KW-0812">Transmembrane</keyword>
<keyword evidence="4" id="KW-0808">Transferase</keyword>
<feature type="transmembrane region" description="Helical" evidence="22">
    <location>
        <begin position="39"/>
        <end position="62"/>
    </location>
</feature>
<comment type="subcellular location">
    <subcellularLocation>
        <location evidence="1">Endoplasmic reticulum membrane</location>
        <topology evidence="1">Multi-pass membrane protein</topology>
    </subcellularLocation>
    <subcellularLocation>
        <location evidence="13">Nucleus outer membrane</location>
        <topology evidence="13">Multi-pass membrane protein</topology>
    </subcellularLocation>
</comment>
<comment type="similarity">
    <text evidence="2">Belongs to the MAPEG family.</text>
</comment>
<evidence type="ECO:0000256" key="4">
    <source>
        <dbReference type="ARBA" id="ARBA00022679"/>
    </source>
</evidence>
<feature type="transmembrane region" description="Helical" evidence="22">
    <location>
        <begin position="97"/>
        <end position="127"/>
    </location>
</feature>
<keyword evidence="10" id="KW-0456">Lyase</keyword>
<dbReference type="SUPFAM" id="SSF161084">
    <property type="entry name" value="MAPEG domain-like"/>
    <property type="match status" value="1"/>
</dbReference>
<dbReference type="KEGG" id="emc:129327426"/>
<dbReference type="Pfam" id="PF01124">
    <property type="entry name" value="MAPEG"/>
    <property type="match status" value="1"/>
</dbReference>
<evidence type="ECO:0000256" key="17">
    <source>
        <dbReference type="ARBA" id="ARBA00041224"/>
    </source>
</evidence>
<keyword evidence="9 22" id="KW-0472">Membrane</keyword>
<evidence type="ECO:0000256" key="20">
    <source>
        <dbReference type="ARBA" id="ARBA00046493"/>
    </source>
</evidence>
<evidence type="ECO:0000313" key="24">
    <source>
        <dbReference type="RefSeq" id="XP_054832040.1"/>
    </source>
</evidence>
<organism evidence="23 24">
    <name type="scientific">Eublepharis macularius</name>
    <name type="common">Leopard gecko</name>
    <name type="synonym">Cyrtodactylus macularius</name>
    <dbReference type="NCBI Taxonomy" id="481883"/>
    <lineage>
        <taxon>Eukaryota</taxon>
        <taxon>Metazoa</taxon>
        <taxon>Chordata</taxon>
        <taxon>Craniata</taxon>
        <taxon>Vertebrata</taxon>
        <taxon>Euteleostomi</taxon>
        <taxon>Lepidosauria</taxon>
        <taxon>Squamata</taxon>
        <taxon>Bifurcata</taxon>
        <taxon>Gekkota</taxon>
        <taxon>Eublepharidae</taxon>
        <taxon>Eublepharinae</taxon>
        <taxon>Eublepharis</taxon>
    </lineage>
</organism>
<comment type="pathway">
    <text evidence="14">Lipid metabolism; leukotriene C4 biosynthesis.</text>
</comment>
<dbReference type="GO" id="GO:0005789">
    <property type="term" value="C:endoplasmic reticulum membrane"/>
    <property type="evidence" value="ECO:0007669"/>
    <property type="project" value="UniProtKB-SubCell"/>
</dbReference>
<dbReference type="EC" id="4.4.1.20" evidence="15"/>
<evidence type="ECO:0000256" key="14">
    <source>
        <dbReference type="ARBA" id="ARBA00037884"/>
    </source>
</evidence>
<dbReference type="PRINTS" id="PR00488">
    <property type="entry name" value="5LPOXGNASEAP"/>
</dbReference>